<evidence type="ECO:0000313" key="1">
    <source>
        <dbReference type="EMBL" id="WHY50256.1"/>
    </source>
</evidence>
<accession>A0AAX3WR38</accession>
<name>A0AAX3WR38_9BACI</name>
<sequence length="109" mass="12020">MSKKAEIMKDEGVKVELKGRKFEAKFDLNALCELQDKFGDLTKAFEGIDMQDLKKIRALLHIALANGENEGITEKEVGALIDLKNIHQIVDALTTAFNNAMPSTDGEGK</sequence>
<evidence type="ECO:0008006" key="3">
    <source>
        <dbReference type="Google" id="ProtNLM"/>
    </source>
</evidence>
<organism evidence="1 2">
    <name type="scientific">Lysinibacillus pakistanensis</name>
    <dbReference type="NCBI Taxonomy" id="759811"/>
    <lineage>
        <taxon>Bacteria</taxon>
        <taxon>Bacillati</taxon>
        <taxon>Bacillota</taxon>
        <taxon>Bacilli</taxon>
        <taxon>Bacillales</taxon>
        <taxon>Bacillaceae</taxon>
        <taxon>Lysinibacillus</taxon>
    </lineage>
</organism>
<proteinExistence type="predicted"/>
<dbReference type="RefSeq" id="WP_283868939.1">
    <property type="nucleotide sequence ID" value="NZ_CP126101.1"/>
</dbReference>
<dbReference type="EMBL" id="CP126101">
    <property type="protein sequence ID" value="WHY50256.1"/>
    <property type="molecule type" value="Genomic_DNA"/>
</dbReference>
<evidence type="ECO:0000313" key="2">
    <source>
        <dbReference type="Proteomes" id="UP001178322"/>
    </source>
</evidence>
<gene>
    <name evidence="1" type="ORF">QNH24_18250</name>
</gene>
<reference evidence="1" key="1">
    <citation type="submission" date="2023-05" db="EMBL/GenBank/DDBJ databases">
        <title>Comparative genomics of Bacillaceae isolates and their secondary metabolite potential.</title>
        <authorList>
            <person name="Song L."/>
            <person name="Nielsen L.J."/>
            <person name="Mohite O."/>
            <person name="Xu X."/>
            <person name="Weber T."/>
            <person name="Kovacs A.T."/>
        </authorList>
    </citation>
    <scope>NUCLEOTIDE SEQUENCE</scope>
    <source>
        <strain evidence="1">LY1</strain>
    </source>
</reference>
<dbReference type="AlphaFoldDB" id="A0AAX3WR38"/>
<dbReference type="Proteomes" id="UP001178322">
    <property type="component" value="Chromosome"/>
</dbReference>
<protein>
    <recommendedName>
        <fullName evidence="3">Phage tail assembly protein</fullName>
    </recommendedName>
</protein>